<evidence type="ECO:0000313" key="1">
    <source>
        <dbReference type="EMBL" id="MFC3139877.1"/>
    </source>
</evidence>
<comment type="caution">
    <text evidence="1">The sequence shown here is derived from an EMBL/GenBank/DDBJ whole genome shotgun (WGS) entry which is preliminary data.</text>
</comment>
<protein>
    <submittedName>
        <fullName evidence="1">Uncharacterized protein</fullName>
    </submittedName>
</protein>
<reference evidence="2" key="1">
    <citation type="journal article" date="2019" name="Int. J. Syst. Evol. Microbiol.">
        <title>The Global Catalogue of Microorganisms (GCM) 10K type strain sequencing project: providing services to taxonomists for standard genome sequencing and annotation.</title>
        <authorList>
            <consortium name="The Broad Institute Genomics Platform"/>
            <consortium name="The Broad Institute Genome Sequencing Center for Infectious Disease"/>
            <person name="Wu L."/>
            <person name="Ma J."/>
        </authorList>
    </citation>
    <scope>NUCLEOTIDE SEQUENCE [LARGE SCALE GENOMIC DNA]</scope>
    <source>
        <strain evidence="2">KCTC 52277</strain>
    </source>
</reference>
<sequence length="225" mass="25481">MIPTIVETLSSNFDPFYSNAKQNGAHTLKLNELGSQFLRVSIGNQVKYGGLFIECKCKYSHLASEITAANEDLLLFGERIIWKNIEGPEEAVEFVNLLLGYVDEEPDSNDFDRGGIEFDGMAKLSKVEHRRYNRFWEISRELNAELGSIFHVDHAMSIKEVGVDAITPDNLQILVKGLNTSKNVASWERLNFEAQHNHITTMAMMIPNVDMKLIDAILKDLQSVY</sequence>
<dbReference type="RefSeq" id="WP_248936362.1">
    <property type="nucleotide sequence ID" value="NZ_JAKILF010000004.1"/>
</dbReference>
<gene>
    <name evidence="1" type="ORF">ACFOE0_17100</name>
</gene>
<evidence type="ECO:0000313" key="2">
    <source>
        <dbReference type="Proteomes" id="UP001595621"/>
    </source>
</evidence>
<organism evidence="1 2">
    <name type="scientific">Shewanella submarina</name>
    <dbReference type="NCBI Taxonomy" id="2016376"/>
    <lineage>
        <taxon>Bacteria</taxon>
        <taxon>Pseudomonadati</taxon>
        <taxon>Pseudomonadota</taxon>
        <taxon>Gammaproteobacteria</taxon>
        <taxon>Alteromonadales</taxon>
        <taxon>Shewanellaceae</taxon>
        <taxon>Shewanella</taxon>
    </lineage>
</organism>
<accession>A0ABV7GEI8</accession>
<dbReference type="EMBL" id="JBHRTD010000017">
    <property type="protein sequence ID" value="MFC3139877.1"/>
    <property type="molecule type" value="Genomic_DNA"/>
</dbReference>
<keyword evidence="2" id="KW-1185">Reference proteome</keyword>
<proteinExistence type="predicted"/>
<name>A0ABV7GEI8_9GAMM</name>
<dbReference type="Proteomes" id="UP001595621">
    <property type="component" value="Unassembled WGS sequence"/>
</dbReference>